<keyword evidence="2" id="KW-1185">Reference proteome</keyword>
<reference evidence="1 2" key="1">
    <citation type="journal article" date="2016" name="Mol. Biol. Evol.">
        <title>Comparative Genomics of Early-Diverging Mushroom-Forming Fungi Provides Insights into the Origins of Lignocellulose Decay Capabilities.</title>
        <authorList>
            <person name="Nagy L.G."/>
            <person name="Riley R."/>
            <person name="Tritt A."/>
            <person name="Adam C."/>
            <person name="Daum C."/>
            <person name="Floudas D."/>
            <person name="Sun H."/>
            <person name="Yadav J.S."/>
            <person name="Pangilinan J."/>
            <person name="Larsson K.H."/>
            <person name="Matsuura K."/>
            <person name="Barry K."/>
            <person name="Labutti K."/>
            <person name="Kuo R."/>
            <person name="Ohm R.A."/>
            <person name="Bhattacharya S.S."/>
            <person name="Shirouzu T."/>
            <person name="Yoshinaga Y."/>
            <person name="Martin F.M."/>
            <person name="Grigoriev I.V."/>
            <person name="Hibbett D.S."/>
        </authorList>
    </citation>
    <scope>NUCLEOTIDE SEQUENCE [LARGE SCALE GENOMIC DNA]</scope>
    <source>
        <strain evidence="1 2">L-15889</strain>
    </source>
</reference>
<gene>
    <name evidence="1" type="ORF">DAEQUDRAFT_133399</name>
</gene>
<accession>A0A165KPK4</accession>
<proteinExistence type="predicted"/>
<dbReference type="OrthoDB" id="432970at2759"/>
<dbReference type="Proteomes" id="UP000076727">
    <property type="component" value="Unassembled WGS sequence"/>
</dbReference>
<evidence type="ECO:0000313" key="2">
    <source>
        <dbReference type="Proteomes" id="UP000076727"/>
    </source>
</evidence>
<sequence>MSRPMRILQMGLGRIPDDFDFGDTKSLDEVNDLLRYYQVYSSAVPLERRRCIVMKWAEEQRDAKKRRKPNAYRCAREGCPVQATSQAALKRCGGPCPEEYKPYYCSKECQLQDRTIHKTGKAHLTSSMQTIMATRPA</sequence>
<organism evidence="1 2">
    <name type="scientific">Daedalea quercina L-15889</name>
    <dbReference type="NCBI Taxonomy" id="1314783"/>
    <lineage>
        <taxon>Eukaryota</taxon>
        <taxon>Fungi</taxon>
        <taxon>Dikarya</taxon>
        <taxon>Basidiomycota</taxon>
        <taxon>Agaricomycotina</taxon>
        <taxon>Agaricomycetes</taxon>
        <taxon>Polyporales</taxon>
        <taxon>Fomitopsis</taxon>
    </lineage>
</organism>
<protein>
    <submittedName>
        <fullName evidence="1">Uncharacterized protein</fullName>
    </submittedName>
</protein>
<dbReference type="EMBL" id="KV429187">
    <property type="protein sequence ID" value="KZT63414.1"/>
    <property type="molecule type" value="Genomic_DNA"/>
</dbReference>
<evidence type="ECO:0000313" key="1">
    <source>
        <dbReference type="EMBL" id="KZT63414.1"/>
    </source>
</evidence>
<dbReference type="STRING" id="1314783.A0A165KPK4"/>
<name>A0A165KPK4_9APHY</name>
<dbReference type="AlphaFoldDB" id="A0A165KPK4"/>